<dbReference type="Gene3D" id="3.40.50.2300">
    <property type="match status" value="1"/>
</dbReference>
<dbReference type="InterPro" id="IPR018060">
    <property type="entry name" value="HTH_AraC"/>
</dbReference>
<keyword evidence="4" id="KW-0902">Two-component regulatory system</keyword>
<accession>A0ABX1XWA4</accession>
<dbReference type="SMART" id="SM00448">
    <property type="entry name" value="REC"/>
    <property type="match status" value="1"/>
</dbReference>
<evidence type="ECO:0000256" key="7">
    <source>
        <dbReference type="ARBA" id="ARBA00023163"/>
    </source>
</evidence>
<evidence type="ECO:0000256" key="3">
    <source>
        <dbReference type="ARBA" id="ARBA00022553"/>
    </source>
</evidence>
<dbReference type="Pfam" id="PF12833">
    <property type="entry name" value="HTH_18"/>
    <property type="match status" value="1"/>
</dbReference>
<feature type="domain" description="Response regulatory" evidence="10">
    <location>
        <begin position="2"/>
        <end position="119"/>
    </location>
</feature>
<dbReference type="Proteomes" id="UP000616779">
    <property type="component" value="Unassembled WGS sequence"/>
</dbReference>
<comment type="caution">
    <text evidence="11">The sequence shown here is derived from an EMBL/GenBank/DDBJ whole genome shotgun (WGS) entry which is preliminary data.</text>
</comment>
<evidence type="ECO:0000256" key="2">
    <source>
        <dbReference type="ARBA" id="ARBA00022490"/>
    </source>
</evidence>
<comment type="subcellular location">
    <subcellularLocation>
        <location evidence="1">Cytoplasm</location>
    </subcellularLocation>
</comment>
<dbReference type="Gene3D" id="1.10.10.60">
    <property type="entry name" value="Homeodomain-like"/>
    <property type="match status" value="2"/>
</dbReference>
<evidence type="ECO:0000256" key="6">
    <source>
        <dbReference type="ARBA" id="ARBA00023125"/>
    </source>
</evidence>
<keyword evidence="3 8" id="KW-0597">Phosphoprotein</keyword>
<dbReference type="SUPFAM" id="SSF52172">
    <property type="entry name" value="CheY-like"/>
    <property type="match status" value="1"/>
</dbReference>
<evidence type="ECO:0000313" key="11">
    <source>
        <dbReference type="EMBL" id="NOU72791.1"/>
    </source>
</evidence>
<evidence type="ECO:0000256" key="5">
    <source>
        <dbReference type="ARBA" id="ARBA00023015"/>
    </source>
</evidence>
<name>A0ABX1XWA4_9BACL</name>
<dbReference type="PROSITE" id="PS00041">
    <property type="entry name" value="HTH_ARAC_FAMILY_1"/>
    <property type="match status" value="1"/>
</dbReference>
<dbReference type="RefSeq" id="WP_171644071.1">
    <property type="nucleotide sequence ID" value="NZ_WHOA01000099.1"/>
</dbReference>
<feature type="domain" description="HTH araC/xylS-type" evidence="9">
    <location>
        <begin position="403"/>
        <end position="502"/>
    </location>
</feature>
<dbReference type="PROSITE" id="PS50110">
    <property type="entry name" value="RESPONSE_REGULATORY"/>
    <property type="match status" value="1"/>
</dbReference>
<dbReference type="InterPro" id="IPR011006">
    <property type="entry name" value="CheY-like_superfamily"/>
</dbReference>
<keyword evidence="2" id="KW-0963">Cytoplasm</keyword>
<dbReference type="InterPro" id="IPR001789">
    <property type="entry name" value="Sig_transdc_resp-reg_receiver"/>
</dbReference>
<reference evidence="11 12" key="1">
    <citation type="submission" date="2019-10" db="EMBL/GenBank/DDBJ databases">
        <title>Description of Paenibacillus terrestris sp. nov.</title>
        <authorList>
            <person name="Carlier A."/>
            <person name="Qi S."/>
        </authorList>
    </citation>
    <scope>NUCLEOTIDE SEQUENCE [LARGE SCALE GENOMIC DNA]</scope>
    <source>
        <strain evidence="11 12">LMG 31458</strain>
    </source>
</reference>
<evidence type="ECO:0000259" key="9">
    <source>
        <dbReference type="PROSITE" id="PS01124"/>
    </source>
</evidence>
<keyword evidence="6" id="KW-0238">DNA-binding</keyword>
<evidence type="ECO:0000256" key="8">
    <source>
        <dbReference type="PROSITE-ProRule" id="PRU00169"/>
    </source>
</evidence>
<dbReference type="SMART" id="SM00342">
    <property type="entry name" value="HTH_ARAC"/>
    <property type="match status" value="1"/>
</dbReference>
<proteinExistence type="predicted"/>
<sequence length="505" mass="57928">MKLMVVDDEPIILNGIIRMIQKANTSFIEIVGAADGVDALQKLANFQPDLILTDIHMPEMDGLALIKEIQTLNLCNRFVILTGYGDFAYARQALRYQVIDYLLKPINKEELVTVLTKVEQTIREEQQQTIEHDLLLLKEHILYNTPIEDMPLKPEQLHTLLPYPYTTIIVFQAYESVPLLTAERLECVCALLSHVCEKMYTVHSRFLRQTVLIANGVHVPTDEEFQRACGGLFDTKRILGSGYCIGVSVRKNVNDNLRDLYIEAMAAMLFNRYFSNSSLTIYRPESENIHSDYDNLVQYIEHSLAQQIPIEQIEKDIQSILPHFSGHADCNNKLREQFLICVGVYLQSLGLTPESIWGEHAATKLFSPSSTPLENISVSEIIAQLVRYARSTDRHQPHTQAIDKIVAFVEQNYKLDLSLDAVADHVQMHPNYISMLFRKEMGLTFLHYLHTFRLAKAKQIMQENPEWPINTIAELVGYENPRHFFKVFKKFENITPGQYRLGISS</sequence>
<evidence type="ECO:0000259" key="10">
    <source>
        <dbReference type="PROSITE" id="PS50110"/>
    </source>
</evidence>
<dbReference type="PANTHER" id="PTHR42713:SF3">
    <property type="entry name" value="TRANSCRIPTIONAL REGULATORY PROTEIN HPTR"/>
    <property type="match status" value="1"/>
</dbReference>
<dbReference type="EMBL" id="WHOA01000099">
    <property type="protein sequence ID" value="NOU72791.1"/>
    <property type="molecule type" value="Genomic_DNA"/>
</dbReference>
<dbReference type="Pfam" id="PF00072">
    <property type="entry name" value="Response_reg"/>
    <property type="match status" value="1"/>
</dbReference>
<protein>
    <submittedName>
        <fullName evidence="11">Response regulator</fullName>
    </submittedName>
</protein>
<evidence type="ECO:0000313" key="12">
    <source>
        <dbReference type="Proteomes" id="UP000616779"/>
    </source>
</evidence>
<dbReference type="InterPro" id="IPR018062">
    <property type="entry name" value="HTH_AraC-typ_CS"/>
</dbReference>
<evidence type="ECO:0000256" key="1">
    <source>
        <dbReference type="ARBA" id="ARBA00004496"/>
    </source>
</evidence>
<keyword evidence="12" id="KW-1185">Reference proteome</keyword>
<dbReference type="InterPro" id="IPR051552">
    <property type="entry name" value="HptR"/>
</dbReference>
<evidence type="ECO:0000256" key="4">
    <source>
        <dbReference type="ARBA" id="ARBA00023012"/>
    </source>
</evidence>
<dbReference type="PANTHER" id="PTHR42713">
    <property type="entry name" value="HISTIDINE KINASE-RELATED"/>
    <property type="match status" value="1"/>
</dbReference>
<feature type="modified residue" description="4-aspartylphosphate" evidence="8">
    <location>
        <position position="54"/>
    </location>
</feature>
<dbReference type="InterPro" id="IPR009057">
    <property type="entry name" value="Homeodomain-like_sf"/>
</dbReference>
<dbReference type="SUPFAM" id="SSF46689">
    <property type="entry name" value="Homeodomain-like"/>
    <property type="match status" value="2"/>
</dbReference>
<dbReference type="CDD" id="cd17536">
    <property type="entry name" value="REC_YesN-like"/>
    <property type="match status" value="1"/>
</dbReference>
<keyword evidence="5" id="KW-0805">Transcription regulation</keyword>
<dbReference type="PROSITE" id="PS01124">
    <property type="entry name" value="HTH_ARAC_FAMILY_2"/>
    <property type="match status" value="1"/>
</dbReference>
<keyword evidence="7" id="KW-0804">Transcription</keyword>
<organism evidence="11 12">
    <name type="scientific">Paenibacillus phytorum</name>
    <dbReference type="NCBI Taxonomy" id="2654977"/>
    <lineage>
        <taxon>Bacteria</taxon>
        <taxon>Bacillati</taxon>
        <taxon>Bacillota</taxon>
        <taxon>Bacilli</taxon>
        <taxon>Bacillales</taxon>
        <taxon>Paenibacillaceae</taxon>
        <taxon>Paenibacillus</taxon>
    </lineage>
</organism>
<gene>
    <name evidence="11" type="ORF">GC098_15400</name>
</gene>